<evidence type="ECO:0000313" key="3">
    <source>
        <dbReference type="Proteomes" id="UP000288805"/>
    </source>
</evidence>
<gene>
    <name evidence="2" type="ORF">CK203_111331</name>
</gene>
<feature type="compositionally biased region" description="Basic and acidic residues" evidence="1">
    <location>
        <begin position="332"/>
        <end position="341"/>
    </location>
</feature>
<dbReference type="Proteomes" id="UP000288805">
    <property type="component" value="Unassembled WGS sequence"/>
</dbReference>
<dbReference type="EMBL" id="QGNW01002387">
    <property type="protein sequence ID" value="RVW20194.1"/>
    <property type="molecule type" value="Genomic_DNA"/>
</dbReference>
<reference evidence="2 3" key="1">
    <citation type="journal article" date="2018" name="PLoS Genet.">
        <title>Population sequencing reveals clonal diversity and ancestral inbreeding in the grapevine cultivar Chardonnay.</title>
        <authorList>
            <person name="Roach M.J."/>
            <person name="Johnson D.L."/>
            <person name="Bohlmann J."/>
            <person name="van Vuuren H.J."/>
            <person name="Jones S.J."/>
            <person name="Pretorius I.S."/>
            <person name="Schmidt S.A."/>
            <person name="Borneman A.R."/>
        </authorList>
    </citation>
    <scope>NUCLEOTIDE SEQUENCE [LARGE SCALE GENOMIC DNA]</scope>
    <source>
        <strain evidence="3">cv. Chardonnay</strain>
        <tissue evidence="2">Leaf</tissue>
    </source>
</reference>
<feature type="compositionally biased region" description="Basic residues" evidence="1">
    <location>
        <begin position="342"/>
        <end position="358"/>
    </location>
</feature>
<sequence length="370" mass="42164">MDALFIHISDPLAVKIFSFYKRKKDHPKLPMAKVKRKIDPKFRLTPQTQALQNLTVTTSKLPYALPLISSNELSKVSAGRYAYVPQVQRTQADVGGLRWFKSQPTIWLDLKTPTAMPGGTEDAELAEGKEYEHETTWWNEWVHIYSDRPVWPAEFYSPIEDMEMIAQNKVIFPSVIVDLSFINALLFIPTSQATRGLFCWKTVIKPHLLRPPVLWHETSAVCGRKFSERSQKVGPNGMAHVWHSELDPSTLLRPIPNSVSGPCLAKLAHRLVFEYCLAKRQETLGRGELSDHIGPDTLRQSPSKETGNARGIDGYNESCVDGRSRKRKRSSHKDGPHDKFKNQNHRGNGRLRKGKRRKVTEPRNGRARFP</sequence>
<comment type="caution">
    <text evidence="2">The sequence shown here is derived from an EMBL/GenBank/DDBJ whole genome shotgun (WGS) entry which is preliminary data.</text>
</comment>
<protein>
    <submittedName>
        <fullName evidence="2">Uncharacterized protein</fullName>
    </submittedName>
</protein>
<organism evidence="2 3">
    <name type="scientific">Vitis vinifera</name>
    <name type="common">Grape</name>
    <dbReference type="NCBI Taxonomy" id="29760"/>
    <lineage>
        <taxon>Eukaryota</taxon>
        <taxon>Viridiplantae</taxon>
        <taxon>Streptophyta</taxon>
        <taxon>Embryophyta</taxon>
        <taxon>Tracheophyta</taxon>
        <taxon>Spermatophyta</taxon>
        <taxon>Magnoliopsida</taxon>
        <taxon>eudicotyledons</taxon>
        <taxon>Gunneridae</taxon>
        <taxon>Pentapetalae</taxon>
        <taxon>rosids</taxon>
        <taxon>Vitales</taxon>
        <taxon>Vitaceae</taxon>
        <taxon>Viteae</taxon>
        <taxon>Vitis</taxon>
    </lineage>
</organism>
<name>A0A438CAC3_VITVI</name>
<dbReference type="AlphaFoldDB" id="A0A438CAC3"/>
<feature type="region of interest" description="Disordered" evidence="1">
    <location>
        <begin position="287"/>
        <end position="370"/>
    </location>
</feature>
<evidence type="ECO:0000256" key="1">
    <source>
        <dbReference type="SAM" id="MobiDB-lite"/>
    </source>
</evidence>
<accession>A0A438CAC3</accession>
<evidence type="ECO:0000313" key="2">
    <source>
        <dbReference type="EMBL" id="RVW20194.1"/>
    </source>
</evidence>
<proteinExistence type="predicted"/>